<dbReference type="PANTHER" id="PTHR12818">
    <property type="entry name" value="TRNA (ADENINE(37)-N6)-METHYLTRANSFERASE"/>
    <property type="match status" value="1"/>
</dbReference>
<dbReference type="Proteomes" id="UP000207598">
    <property type="component" value="Unassembled WGS sequence"/>
</dbReference>
<name>A0A238L2B3_9RHOB</name>
<dbReference type="Gene3D" id="2.40.30.70">
    <property type="entry name" value="YaeB-like"/>
    <property type="match status" value="1"/>
</dbReference>
<reference evidence="4 5" key="1">
    <citation type="submission" date="2017-05" db="EMBL/GenBank/DDBJ databases">
        <authorList>
            <person name="Song R."/>
            <person name="Chenine A.L."/>
            <person name="Ruprecht R.M."/>
        </authorList>
    </citation>
    <scope>NUCLEOTIDE SEQUENCE [LARGE SCALE GENOMIC DNA]</scope>
    <source>
        <strain evidence="4 5">CECT 8898</strain>
    </source>
</reference>
<evidence type="ECO:0000256" key="2">
    <source>
        <dbReference type="ARBA" id="ARBA00033753"/>
    </source>
</evidence>
<dbReference type="EMBL" id="FXYF01000015">
    <property type="protein sequence ID" value="SMX49149.1"/>
    <property type="molecule type" value="Genomic_DNA"/>
</dbReference>
<organism evidence="4 5">
    <name type="scientific">Maliponia aquimaris</name>
    <dbReference type="NCBI Taxonomy" id="1673631"/>
    <lineage>
        <taxon>Bacteria</taxon>
        <taxon>Pseudomonadati</taxon>
        <taxon>Pseudomonadota</taxon>
        <taxon>Alphaproteobacteria</taxon>
        <taxon>Rhodobacterales</taxon>
        <taxon>Paracoccaceae</taxon>
        <taxon>Maliponia</taxon>
    </lineage>
</organism>
<evidence type="ECO:0000256" key="1">
    <source>
        <dbReference type="ARBA" id="ARBA00022691"/>
    </source>
</evidence>
<dbReference type="OrthoDB" id="9804309at2"/>
<keyword evidence="1" id="KW-0949">S-adenosyl-L-methionine</keyword>
<evidence type="ECO:0000313" key="4">
    <source>
        <dbReference type="EMBL" id="SMX49149.1"/>
    </source>
</evidence>
<evidence type="ECO:0000313" key="5">
    <source>
        <dbReference type="Proteomes" id="UP000207598"/>
    </source>
</evidence>
<evidence type="ECO:0000259" key="3">
    <source>
        <dbReference type="PROSITE" id="PS51668"/>
    </source>
</evidence>
<protein>
    <submittedName>
        <fullName evidence="4">S-adenosyl-L-methionine-binding protein</fullName>
    </submittedName>
</protein>
<dbReference type="Pfam" id="PF01980">
    <property type="entry name" value="TrmO_N"/>
    <property type="match status" value="1"/>
</dbReference>
<gene>
    <name evidence="4" type="ORF">MAA8898_04203</name>
</gene>
<proteinExistence type="inferred from homology"/>
<dbReference type="PROSITE" id="PS51668">
    <property type="entry name" value="TSAA_2"/>
    <property type="match status" value="1"/>
</dbReference>
<dbReference type="SUPFAM" id="SSF118196">
    <property type="entry name" value="YaeB-like"/>
    <property type="match status" value="1"/>
</dbReference>
<sequence>MSSSVHRDQIRPGETYADLPPATDAGLRFIGRVETPYIVRADCPRQGDTENGPDCTLHLDPVYAPALEGIDPFEFIEVLYWLHEARRDMLTQSPKADGRTRGTFSLRSPLRPNPIGTSIVRLVARDGTRLTVRGLDCLNGTPLLDIKPYRCSYAVQARAKPGVSS</sequence>
<dbReference type="PANTHER" id="PTHR12818:SF0">
    <property type="entry name" value="TRNA (ADENINE(37)-N6)-METHYLTRANSFERASE"/>
    <property type="match status" value="1"/>
</dbReference>
<dbReference type="InterPro" id="IPR036414">
    <property type="entry name" value="YaeB_N_sf"/>
</dbReference>
<comment type="similarity">
    <text evidence="2">Belongs to the tRNA methyltransferase O family.</text>
</comment>
<dbReference type="NCBIfam" id="TIGR00104">
    <property type="entry name" value="tRNA_TsaA"/>
    <property type="match status" value="1"/>
</dbReference>
<dbReference type="InterPro" id="IPR023370">
    <property type="entry name" value="TrmO-like_N"/>
</dbReference>
<dbReference type="InterPro" id="IPR036413">
    <property type="entry name" value="YaeB-like_sf"/>
</dbReference>
<dbReference type="CDD" id="cd09281">
    <property type="entry name" value="UPF0066"/>
    <property type="match status" value="1"/>
</dbReference>
<keyword evidence="5" id="KW-1185">Reference proteome</keyword>
<dbReference type="InterPro" id="IPR040372">
    <property type="entry name" value="YaeB-like"/>
</dbReference>
<dbReference type="AlphaFoldDB" id="A0A238L2B3"/>
<feature type="domain" description="TsaA-like" evidence="3">
    <location>
        <begin position="27"/>
        <end position="158"/>
    </location>
</feature>
<dbReference type="RefSeq" id="WP_094022956.1">
    <property type="nucleotide sequence ID" value="NZ_FXYF01000015.1"/>
</dbReference>
<accession>A0A238L2B3</accession>